<accession>A0A1R3HMR5</accession>
<dbReference type="EMBL" id="AWUE01019770">
    <property type="protein sequence ID" value="OMO71562.1"/>
    <property type="molecule type" value="Genomic_DNA"/>
</dbReference>
<dbReference type="AlphaFoldDB" id="A0A1R3HMR5"/>
<protein>
    <submittedName>
        <fullName evidence="2">Uncharacterized protein</fullName>
    </submittedName>
</protein>
<dbReference type="Proteomes" id="UP000187203">
    <property type="component" value="Unassembled WGS sequence"/>
</dbReference>
<organism evidence="2 3">
    <name type="scientific">Corchorus olitorius</name>
    <dbReference type="NCBI Taxonomy" id="93759"/>
    <lineage>
        <taxon>Eukaryota</taxon>
        <taxon>Viridiplantae</taxon>
        <taxon>Streptophyta</taxon>
        <taxon>Embryophyta</taxon>
        <taxon>Tracheophyta</taxon>
        <taxon>Spermatophyta</taxon>
        <taxon>Magnoliopsida</taxon>
        <taxon>eudicotyledons</taxon>
        <taxon>Gunneridae</taxon>
        <taxon>Pentapetalae</taxon>
        <taxon>rosids</taxon>
        <taxon>malvids</taxon>
        <taxon>Malvales</taxon>
        <taxon>Malvaceae</taxon>
        <taxon>Grewioideae</taxon>
        <taxon>Apeibeae</taxon>
        <taxon>Corchorus</taxon>
    </lineage>
</organism>
<feature type="compositionally biased region" description="Low complexity" evidence="1">
    <location>
        <begin position="117"/>
        <end position="128"/>
    </location>
</feature>
<gene>
    <name evidence="2" type="ORF">COLO4_28186</name>
</gene>
<reference evidence="3" key="1">
    <citation type="submission" date="2013-09" db="EMBL/GenBank/DDBJ databases">
        <title>Corchorus olitorius genome sequencing.</title>
        <authorList>
            <person name="Alam M."/>
            <person name="Haque M.S."/>
            <person name="Islam M.S."/>
            <person name="Emdad E.M."/>
            <person name="Islam M.M."/>
            <person name="Ahmed B."/>
            <person name="Halim A."/>
            <person name="Hossen Q.M.M."/>
            <person name="Hossain M.Z."/>
            <person name="Ahmed R."/>
            <person name="Khan M.M."/>
            <person name="Islam R."/>
            <person name="Rashid M.M."/>
            <person name="Khan S.A."/>
            <person name="Rahman M.S."/>
            <person name="Alam M."/>
            <person name="Yahiya A.S."/>
            <person name="Khan M.S."/>
            <person name="Azam M.S."/>
            <person name="Haque T."/>
            <person name="Lashkar M.Z.H."/>
            <person name="Akhand A.I."/>
            <person name="Morshed G."/>
            <person name="Roy S."/>
            <person name="Uddin K.S."/>
            <person name="Rabeya T."/>
            <person name="Hossain A.S."/>
            <person name="Chowdhury A."/>
            <person name="Snigdha A.R."/>
            <person name="Mortoza M.S."/>
            <person name="Matin S.A."/>
            <person name="Hoque S.M.E."/>
            <person name="Islam M.K."/>
            <person name="Roy D.K."/>
            <person name="Haider R."/>
            <person name="Moosa M.M."/>
            <person name="Elias S.M."/>
            <person name="Hasan A.M."/>
            <person name="Jahan S."/>
            <person name="Shafiuddin M."/>
            <person name="Mahmood N."/>
            <person name="Shommy N.S."/>
        </authorList>
    </citation>
    <scope>NUCLEOTIDE SEQUENCE [LARGE SCALE GENOMIC DNA]</scope>
    <source>
        <strain evidence="3">cv. O-4</strain>
    </source>
</reference>
<keyword evidence="3" id="KW-1185">Reference proteome</keyword>
<feature type="region of interest" description="Disordered" evidence="1">
    <location>
        <begin position="87"/>
        <end position="128"/>
    </location>
</feature>
<evidence type="ECO:0000256" key="1">
    <source>
        <dbReference type="SAM" id="MobiDB-lite"/>
    </source>
</evidence>
<sequence length="128" mass="13882">MWLLSYFFGKLPTKMRNYPDKLLVPGELILAKVKEKKIEVTVPPALMLRDLNILLRSTAVTPEIKGPFPSLLDEWGGLEGAFRSTVPRSEGLGGSMGPLTSSYVPCGSREANEGQLSSSGGESSKSLR</sequence>
<name>A0A1R3HMR5_9ROSI</name>
<dbReference type="OrthoDB" id="1706582at2759"/>
<comment type="caution">
    <text evidence="2">The sequence shown here is derived from an EMBL/GenBank/DDBJ whole genome shotgun (WGS) entry which is preliminary data.</text>
</comment>
<evidence type="ECO:0000313" key="2">
    <source>
        <dbReference type="EMBL" id="OMO71562.1"/>
    </source>
</evidence>
<proteinExistence type="predicted"/>
<evidence type="ECO:0000313" key="3">
    <source>
        <dbReference type="Proteomes" id="UP000187203"/>
    </source>
</evidence>